<accession>A0A0D6PIN4</accession>
<evidence type="ECO:0000256" key="3">
    <source>
        <dbReference type="ARBA" id="ARBA00022448"/>
    </source>
</evidence>
<evidence type="ECO:0000313" key="6">
    <source>
        <dbReference type="Proteomes" id="UP000032668"/>
    </source>
</evidence>
<sequence length="337" mass="36939">MTTITRKNFLLTGVATLGTAVLARPALASGRYVIRFGIDLASNHPSTVHARAAAAEIKAATDGKVIVKVFPNSELGDDTHMLSEVRTGAMQMMAIGDNILSTLVPSVAIDNLGFAFKDSQAAWTALDGKVGNLVRTDIEAVGLHPMSRIWDEGFRQMTSKSKRINSPADLAGFKIRVPPSPISLSLFKHLGAAPTVINLAELYTSLQTGVVDGQENPLSLIQTQKFYEVQKYCALTNHMWVGYWPIVNGDFWKRMPANYQKIVSNAFDKQALLQRSANLAQNNSLQTKLTNEGMVFNAPDLKLFRDKLVASGFYSEWKAKFSPTLWNALESYVGTLA</sequence>
<dbReference type="Gene3D" id="3.40.190.170">
    <property type="entry name" value="Bacterial extracellular solute-binding protein, family 7"/>
    <property type="match status" value="1"/>
</dbReference>
<evidence type="ECO:0000256" key="4">
    <source>
        <dbReference type="ARBA" id="ARBA00022729"/>
    </source>
</evidence>
<dbReference type="AlphaFoldDB" id="A0A0D6PIN4"/>
<dbReference type="PIRSF" id="PIRSF006470">
    <property type="entry name" value="DctB"/>
    <property type="match status" value="1"/>
</dbReference>
<dbReference type="InterPro" id="IPR018389">
    <property type="entry name" value="DctP_fam"/>
</dbReference>
<comment type="similarity">
    <text evidence="2">Belongs to the bacterial solute-binding protein 7 family.</text>
</comment>
<keyword evidence="3" id="KW-0813">Transport</keyword>
<evidence type="ECO:0000313" key="5">
    <source>
        <dbReference type="EMBL" id="GAN81610.1"/>
    </source>
</evidence>
<dbReference type="GO" id="GO:0055085">
    <property type="term" value="P:transmembrane transport"/>
    <property type="evidence" value="ECO:0007669"/>
    <property type="project" value="InterPro"/>
</dbReference>
<reference evidence="5 6" key="1">
    <citation type="submission" date="2012-11" db="EMBL/GenBank/DDBJ databases">
        <title>Whole genome sequence of Acidocella aminolytica 101 = DSM 11237.</title>
        <authorList>
            <person name="Azuma Y."/>
            <person name="Higashiura N."/>
            <person name="Hirakawa H."/>
            <person name="Matsushita K."/>
        </authorList>
    </citation>
    <scope>NUCLEOTIDE SEQUENCE [LARGE SCALE GENOMIC DNA]</scope>
    <source>
        <strain evidence="6">101 / DSM 11237</strain>
    </source>
</reference>
<dbReference type="GO" id="GO:0030288">
    <property type="term" value="C:outer membrane-bounded periplasmic space"/>
    <property type="evidence" value="ECO:0007669"/>
    <property type="project" value="InterPro"/>
</dbReference>
<evidence type="ECO:0000256" key="1">
    <source>
        <dbReference type="ARBA" id="ARBA00004196"/>
    </source>
</evidence>
<gene>
    <name evidence="5" type="ORF">Aam_106_018</name>
</gene>
<dbReference type="NCBIfam" id="TIGR00787">
    <property type="entry name" value="dctP"/>
    <property type="match status" value="1"/>
</dbReference>
<dbReference type="InterPro" id="IPR038404">
    <property type="entry name" value="TRAP_DctP_sf"/>
</dbReference>
<dbReference type="InterPro" id="IPR004682">
    <property type="entry name" value="TRAP_DctP"/>
</dbReference>
<dbReference type="Proteomes" id="UP000032668">
    <property type="component" value="Unassembled WGS sequence"/>
</dbReference>
<keyword evidence="6" id="KW-1185">Reference proteome</keyword>
<proteinExistence type="inferred from homology"/>
<dbReference type="Pfam" id="PF03480">
    <property type="entry name" value="DctP"/>
    <property type="match status" value="1"/>
</dbReference>
<organism evidence="5 6">
    <name type="scientific">Acidocella aminolytica 101 = DSM 11237</name>
    <dbReference type="NCBI Taxonomy" id="1120923"/>
    <lineage>
        <taxon>Bacteria</taxon>
        <taxon>Pseudomonadati</taxon>
        <taxon>Pseudomonadota</taxon>
        <taxon>Alphaproteobacteria</taxon>
        <taxon>Acetobacterales</taxon>
        <taxon>Acidocellaceae</taxon>
        <taxon>Acidocella</taxon>
    </lineage>
</organism>
<keyword evidence="4" id="KW-0732">Signal</keyword>
<protein>
    <submittedName>
        <fullName evidence="5">TRAP dicarboxylate transporter subunit DctP</fullName>
    </submittedName>
</protein>
<comment type="subcellular location">
    <subcellularLocation>
        <location evidence="1">Cell envelope</location>
    </subcellularLocation>
</comment>
<evidence type="ECO:0000256" key="2">
    <source>
        <dbReference type="ARBA" id="ARBA00009023"/>
    </source>
</evidence>
<dbReference type="PANTHER" id="PTHR33376">
    <property type="match status" value="1"/>
</dbReference>
<dbReference type="CDD" id="cd13603">
    <property type="entry name" value="PBP2_TRAP_Siap_TeaA_like"/>
    <property type="match status" value="1"/>
</dbReference>
<name>A0A0D6PIN4_9PROT</name>
<dbReference type="STRING" id="1120923.SAMN02746095_02644"/>
<dbReference type="EMBL" id="BANC01000104">
    <property type="protein sequence ID" value="GAN81610.1"/>
    <property type="molecule type" value="Genomic_DNA"/>
</dbReference>
<dbReference type="PANTHER" id="PTHR33376:SF4">
    <property type="entry name" value="SIALIC ACID-BINDING PERIPLASMIC PROTEIN SIAP"/>
    <property type="match status" value="1"/>
</dbReference>
<dbReference type="PROSITE" id="PS51318">
    <property type="entry name" value="TAT"/>
    <property type="match status" value="1"/>
</dbReference>
<dbReference type="NCBIfam" id="NF037995">
    <property type="entry name" value="TRAP_S1"/>
    <property type="match status" value="1"/>
</dbReference>
<dbReference type="InterPro" id="IPR006311">
    <property type="entry name" value="TAT_signal"/>
</dbReference>
<comment type="caution">
    <text evidence="5">The sequence shown here is derived from an EMBL/GenBank/DDBJ whole genome shotgun (WGS) entry which is preliminary data.</text>
</comment>